<proteinExistence type="predicted"/>
<dbReference type="AlphaFoldDB" id="A0A151SYL9"/>
<dbReference type="Proteomes" id="UP000075243">
    <property type="component" value="Chromosome 10"/>
</dbReference>
<name>A0A151SYL9_CAJCA</name>
<accession>A0A151SYL9</accession>
<sequence length="180" mass="20717">MIHMFGQKIGDYIGVFLEFDENNSSNFWRSYMRIHVLVNVRITLKKAKRVKKAGGEAHDILFKYEHLGPFCFYCGLLGHLDDGCDQLFNKTHDDGHCGWGLDLYIDIRGTSTGLWWLCEENQHANLGHVENHGSREIYGTPNSSIQINNIPYPGIIESHQRTKLMSQIFKIPTNLFPLLH</sequence>
<evidence type="ECO:0000313" key="2">
    <source>
        <dbReference type="EMBL" id="KYP59897.1"/>
    </source>
</evidence>
<dbReference type="Pfam" id="PF14392">
    <property type="entry name" value="zf-CCHC_4"/>
    <property type="match status" value="1"/>
</dbReference>
<dbReference type="PANTHER" id="PTHR31286">
    <property type="entry name" value="GLYCINE-RICH CELL WALL STRUCTURAL PROTEIN 1.8-LIKE"/>
    <property type="match status" value="1"/>
</dbReference>
<dbReference type="EMBL" id="CM003612">
    <property type="protein sequence ID" value="KYP59897.1"/>
    <property type="molecule type" value="Genomic_DNA"/>
</dbReference>
<dbReference type="PANTHER" id="PTHR31286:SF153">
    <property type="entry name" value="DUF4283 DOMAIN PROTEIN"/>
    <property type="match status" value="1"/>
</dbReference>
<organism evidence="2 3">
    <name type="scientific">Cajanus cajan</name>
    <name type="common">Pigeon pea</name>
    <name type="synonym">Cajanus indicus</name>
    <dbReference type="NCBI Taxonomy" id="3821"/>
    <lineage>
        <taxon>Eukaryota</taxon>
        <taxon>Viridiplantae</taxon>
        <taxon>Streptophyta</taxon>
        <taxon>Embryophyta</taxon>
        <taxon>Tracheophyta</taxon>
        <taxon>Spermatophyta</taxon>
        <taxon>Magnoliopsida</taxon>
        <taxon>eudicotyledons</taxon>
        <taxon>Gunneridae</taxon>
        <taxon>Pentapetalae</taxon>
        <taxon>rosids</taxon>
        <taxon>fabids</taxon>
        <taxon>Fabales</taxon>
        <taxon>Fabaceae</taxon>
        <taxon>Papilionoideae</taxon>
        <taxon>50 kb inversion clade</taxon>
        <taxon>NPAAA clade</taxon>
        <taxon>indigoferoid/millettioid clade</taxon>
        <taxon>Phaseoleae</taxon>
        <taxon>Cajanus</taxon>
    </lineage>
</organism>
<keyword evidence="3" id="KW-1185">Reference proteome</keyword>
<evidence type="ECO:0000259" key="1">
    <source>
        <dbReference type="Pfam" id="PF14392"/>
    </source>
</evidence>
<reference evidence="2 3" key="1">
    <citation type="journal article" date="2012" name="Nat. Biotechnol.">
        <title>Draft genome sequence of pigeonpea (Cajanus cajan), an orphan legume crop of resource-poor farmers.</title>
        <authorList>
            <person name="Varshney R.K."/>
            <person name="Chen W."/>
            <person name="Li Y."/>
            <person name="Bharti A.K."/>
            <person name="Saxena R.K."/>
            <person name="Schlueter J.A."/>
            <person name="Donoghue M.T."/>
            <person name="Azam S."/>
            <person name="Fan G."/>
            <person name="Whaley A.M."/>
            <person name="Farmer A.D."/>
            <person name="Sheridan J."/>
            <person name="Iwata A."/>
            <person name="Tuteja R."/>
            <person name="Penmetsa R.V."/>
            <person name="Wu W."/>
            <person name="Upadhyaya H.D."/>
            <person name="Yang S.P."/>
            <person name="Shah T."/>
            <person name="Saxena K.B."/>
            <person name="Michael T."/>
            <person name="McCombie W.R."/>
            <person name="Yang B."/>
            <person name="Zhang G."/>
            <person name="Yang H."/>
            <person name="Wang J."/>
            <person name="Spillane C."/>
            <person name="Cook D.R."/>
            <person name="May G.D."/>
            <person name="Xu X."/>
            <person name="Jackson S.A."/>
        </authorList>
    </citation>
    <scope>NUCLEOTIDE SEQUENCE [LARGE SCALE GENOMIC DNA]</scope>
    <source>
        <strain evidence="3">cv. Asha</strain>
    </source>
</reference>
<gene>
    <name evidence="2" type="ORF">KK1_015339</name>
</gene>
<evidence type="ECO:0000313" key="3">
    <source>
        <dbReference type="Proteomes" id="UP000075243"/>
    </source>
</evidence>
<dbReference type="InterPro" id="IPR025836">
    <property type="entry name" value="Zn_knuckle_CX2CX4HX4C"/>
</dbReference>
<protein>
    <recommendedName>
        <fullName evidence="1">Zinc knuckle CX2CX4HX4C domain-containing protein</fullName>
    </recommendedName>
</protein>
<dbReference type="InterPro" id="IPR040256">
    <property type="entry name" value="At4g02000-like"/>
</dbReference>
<dbReference type="Gramene" id="C.cajan_14905.t">
    <property type="protein sequence ID" value="C.cajan_14905.t.cds1"/>
    <property type="gene ID" value="C.cajan_14905"/>
</dbReference>
<feature type="domain" description="Zinc knuckle CX2CX4HX4C" evidence="1">
    <location>
        <begin position="41"/>
        <end position="85"/>
    </location>
</feature>